<evidence type="ECO:0000256" key="1">
    <source>
        <dbReference type="SAM" id="MobiDB-lite"/>
    </source>
</evidence>
<reference evidence="3 4" key="1">
    <citation type="submission" date="2021-04" db="EMBL/GenBank/DDBJ databases">
        <authorList>
            <person name="Bliznina A."/>
        </authorList>
    </citation>
    <scope>NUCLEOTIDE SEQUENCE [LARGE SCALE GENOMIC DNA]</scope>
</reference>
<evidence type="ECO:0000256" key="2">
    <source>
        <dbReference type="SAM" id="Phobius"/>
    </source>
</evidence>
<protein>
    <submittedName>
        <fullName evidence="3">Oidioi.mRNA.OKI2018_I69.PAR.g9658.t1.cds</fullName>
    </submittedName>
</protein>
<accession>A0ABN7RS01</accession>
<gene>
    <name evidence="3" type="ORF">OKIOD_LOCUS1216</name>
</gene>
<keyword evidence="4" id="KW-1185">Reference proteome</keyword>
<keyword evidence="2" id="KW-0812">Transmembrane</keyword>
<feature type="compositionally biased region" description="Low complexity" evidence="1">
    <location>
        <begin position="137"/>
        <end position="153"/>
    </location>
</feature>
<feature type="compositionally biased region" description="Polar residues" evidence="1">
    <location>
        <begin position="165"/>
        <end position="174"/>
    </location>
</feature>
<feature type="region of interest" description="Disordered" evidence="1">
    <location>
        <begin position="134"/>
        <end position="181"/>
    </location>
</feature>
<keyword evidence="2" id="KW-1133">Transmembrane helix</keyword>
<sequence>MTEKVIDKIKEFIEDQSTAKLGILLTFVFLLMTFSNIVLVFLLVLFVVLPIILIKCYLMYEKREKQKLTLQLELARSKNQKPPAQNAPLRDAQTATNKPLPLIQYYPQPIPIPFPYYQPQAITQQNRQNEISKDATNNKQAQKSPKSSASNSQKIEKKDQPVEIKNQQSPSKSNKVGDRKNLTNKADFFIEELSAPIKVKEDLFHADEEIVIQ</sequence>
<evidence type="ECO:0000313" key="4">
    <source>
        <dbReference type="Proteomes" id="UP001158576"/>
    </source>
</evidence>
<proteinExistence type="predicted"/>
<name>A0ABN7RS01_OIKDI</name>
<evidence type="ECO:0000313" key="3">
    <source>
        <dbReference type="EMBL" id="CAG5080598.1"/>
    </source>
</evidence>
<keyword evidence="2" id="KW-0472">Membrane</keyword>
<dbReference type="Proteomes" id="UP001158576">
    <property type="component" value="Chromosome PAR"/>
</dbReference>
<dbReference type="EMBL" id="OU015568">
    <property type="protein sequence ID" value="CAG5080598.1"/>
    <property type="molecule type" value="Genomic_DNA"/>
</dbReference>
<organism evidence="3 4">
    <name type="scientific">Oikopleura dioica</name>
    <name type="common">Tunicate</name>
    <dbReference type="NCBI Taxonomy" id="34765"/>
    <lineage>
        <taxon>Eukaryota</taxon>
        <taxon>Metazoa</taxon>
        <taxon>Chordata</taxon>
        <taxon>Tunicata</taxon>
        <taxon>Appendicularia</taxon>
        <taxon>Copelata</taxon>
        <taxon>Oikopleuridae</taxon>
        <taxon>Oikopleura</taxon>
    </lineage>
</organism>
<feature type="transmembrane region" description="Helical" evidence="2">
    <location>
        <begin position="21"/>
        <end position="54"/>
    </location>
</feature>